<proteinExistence type="predicted"/>
<evidence type="ECO:0000313" key="1">
    <source>
        <dbReference type="EMBL" id="ELR70204.1"/>
    </source>
</evidence>
<organism evidence="1 2">
    <name type="scientific">Fulvivirga imtechensis AK7</name>
    <dbReference type="NCBI Taxonomy" id="1237149"/>
    <lineage>
        <taxon>Bacteria</taxon>
        <taxon>Pseudomonadati</taxon>
        <taxon>Bacteroidota</taxon>
        <taxon>Cytophagia</taxon>
        <taxon>Cytophagales</taxon>
        <taxon>Fulvivirgaceae</taxon>
        <taxon>Fulvivirga</taxon>
    </lineage>
</organism>
<reference evidence="1 2" key="1">
    <citation type="submission" date="2012-12" db="EMBL/GenBank/DDBJ databases">
        <title>Genome assembly of Fulvivirga imtechensis AK7.</title>
        <authorList>
            <person name="Nupur N."/>
            <person name="Khatri I."/>
            <person name="Kumar R."/>
            <person name="Subramanian S."/>
            <person name="Pinnaka A."/>
        </authorList>
    </citation>
    <scope>NUCLEOTIDE SEQUENCE [LARGE SCALE GENOMIC DNA]</scope>
    <source>
        <strain evidence="1 2">AK7</strain>
    </source>
</reference>
<name>L8JRV3_9BACT</name>
<protein>
    <submittedName>
        <fullName evidence="1">Uncharacterized protein</fullName>
    </submittedName>
</protein>
<accession>L8JRV3</accession>
<gene>
    <name evidence="1" type="ORF">C900_03889</name>
</gene>
<evidence type="ECO:0000313" key="2">
    <source>
        <dbReference type="Proteomes" id="UP000011135"/>
    </source>
</evidence>
<comment type="caution">
    <text evidence="1">The sequence shown here is derived from an EMBL/GenBank/DDBJ whole genome shotgun (WGS) entry which is preliminary data.</text>
</comment>
<dbReference type="EMBL" id="AMZN01000055">
    <property type="protein sequence ID" value="ELR70204.1"/>
    <property type="molecule type" value="Genomic_DNA"/>
</dbReference>
<sequence>MFRFIPGFLENQYTHRLAAAGNHTTLVGGYLHYKNVVQEEEKQQAKIINQVKYNKLISDEKISPGQAKTFCWLFFAVGGGLDGIVSLILQFSEGF</sequence>
<keyword evidence="2" id="KW-1185">Reference proteome</keyword>
<dbReference type="RefSeq" id="WP_009581296.1">
    <property type="nucleotide sequence ID" value="NZ_AMZN01000055.1"/>
</dbReference>
<dbReference type="AlphaFoldDB" id="L8JRV3"/>
<dbReference type="Proteomes" id="UP000011135">
    <property type="component" value="Unassembled WGS sequence"/>
</dbReference>